<evidence type="ECO:0000313" key="6">
    <source>
        <dbReference type="Proteomes" id="UP001339167"/>
    </source>
</evidence>
<dbReference type="PANTHER" id="PTHR24166">
    <property type="entry name" value="ROLLING PEBBLES, ISOFORM B"/>
    <property type="match status" value="1"/>
</dbReference>
<comment type="caution">
    <text evidence="5">The sequence shown here is derived from an EMBL/GenBank/DDBJ whole genome shotgun (WGS) entry which is preliminary data.</text>
</comment>
<dbReference type="SMART" id="SM00248">
    <property type="entry name" value="ANK"/>
    <property type="match status" value="3"/>
</dbReference>
<organism evidence="5 6">
    <name type="scientific">Alkalimonas mucilaginosa</name>
    <dbReference type="NCBI Taxonomy" id="3057676"/>
    <lineage>
        <taxon>Bacteria</taxon>
        <taxon>Pseudomonadati</taxon>
        <taxon>Pseudomonadota</taxon>
        <taxon>Gammaproteobacteria</taxon>
        <taxon>Alkalimonas</taxon>
    </lineage>
</organism>
<feature type="signal peptide" evidence="4">
    <location>
        <begin position="1"/>
        <end position="19"/>
    </location>
</feature>
<reference evidence="5 6" key="1">
    <citation type="submission" date="2023-06" db="EMBL/GenBank/DDBJ databases">
        <title>Alkalimonas sp., MEB004 an alkaliphilic bacterium isolated from Lonar Lake, India.</title>
        <authorList>
            <person name="Joshi A."/>
            <person name="Thite S."/>
        </authorList>
    </citation>
    <scope>NUCLEOTIDE SEQUENCE [LARGE SCALE GENOMIC DNA]</scope>
    <source>
        <strain evidence="5 6">MEB004</strain>
    </source>
</reference>
<dbReference type="EMBL" id="JAUGZK010000005">
    <property type="protein sequence ID" value="MEE2024324.1"/>
    <property type="molecule type" value="Genomic_DNA"/>
</dbReference>
<dbReference type="PROSITE" id="PS50088">
    <property type="entry name" value="ANK_REPEAT"/>
    <property type="match status" value="1"/>
</dbReference>
<dbReference type="SUPFAM" id="SSF48403">
    <property type="entry name" value="Ankyrin repeat"/>
    <property type="match status" value="1"/>
</dbReference>
<dbReference type="PANTHER" id="PTHR24166:SF48">
    <property type="entry name" value="PROTEIN VAPYRIN"/>
    <property type="match status" value="1"/>
</dbReference>
<dbReference type="InterPro" id="IPR050889">
    <property type="entry name" value="Dendritic_Spine_Reg/Scaffold"/>
</dbReference>
<dbReference type="Proteomes" id="UP001339167">
    <property type="component" value="Unassembled WGS sequence"/>
</dbReference>
<dbReference type="RefSeq" id="WP_330087661.1">
    <property type="nucleotide sequence ID" value="NZ_JAUGZK010000005.1"/>
</dbReference>
<accession>A0ABU7JF69</accession>
<keyword evidence="4" id="KW-0732">Signal</keyword>
<evidence type="ECO:0000256" key="1">
    <source>
        <dbReference type="ARBA" id="ARBA00022737"/>
    </source>
</evidence>
<dbReference type="InterPro" id="IPR002110">
    <property type="entry name" value="Ankyrin_rpt"/>
</dbReference>
<protein>
    <submittedName>
        <fullName evidence="5">Ankyrin repeat domain-containing protein</fullName>
    </submittedName>
</protein>
<dbReference type="Pfam" id="PF12796">
    <property type="entry name" value="Ank_2"/>
    <property type="match status" value="1"/>
</dbReference>
<proteinExistence type="predicted"/>
<sequence length="154" mass="16910">MNKWLLCLGLLLALPGTQAQPTSHQLDQYFFAAARLGDTEVLHTFLQHGYPVNARNEQSYTALMIATYAGQLPAVQLLLEHGADRCIRDKRGHTAMMGAVVKAEWRIARALYRTDCDTSDAAAGVTLDEFAEVFGQTERLAALRAELGIEPAAH</sequence>
<evidence type="ECO:0000313" key="5">
    <source>
        <dbReference type="EMBL" id="MEE2024324.1"/>
    </source>
</evidence>
<gene>
    <name evidence="5" type="ORF">QWF21_08695</name>
</gene>
<evidence type="ECO:0000256" key="2">
    <source>
        <dbReference type="ARBA" id="ARBA00023043"/>
    </source>
</evidence>
<dbReference type="PROSITE" id="PS50297">
    <property type="entry name" value="ANK_REP_REGION"/>
    <property type="match status" value="1"/>
</dbReference>
<dbReference type="Gene3D" id="1.25.40.20">
    <property type="entry name" value="Ankyrin repeat-containing domain"/>
    <property type="match status" value="1"/>
</dbReference>
<feature type="chain" id="PRO_5046316459" evidence="4">
    <location>
        <begin position="20"/>
        <end position="154"/>
    </location>
</feature>
<keyword evidence="1" id="KW-0677">Repeat</keyword>
<feature type="repeat" description="ANK" evidence="3">
    <location>
        <begin position="58"/>
        <end position="90"/>
    </location>
</feature>
<evidence type="ECO:0000256" key="3">
    <source>
        <dbReference type="PROSITE-ProRule" id="PRU00023"/>
    </source>
</evidence>
<name>A0ABU7JF69_9GAMM</name>
<evidence type="ECO:0000256" key="4">
    <source>
        <dbReference type="SAM" id="SignalP"/>
    </source>
</evidence>
<dbReference type="InterPro" id="IPR036770">
    <property type="entry name" value="Ankyrin_rpt-contain_sf"/>
</dbReference>
<keyword evidence="2 3" id="KW-0040">ANK repeat</keyword>
<keyword evidence="6" id="KW-1185">Reference proteome</keyword>